<dbReference type="EMBL" id="BA000023">
    <property type="protein sequence ID" value="BAB66357.1"/>
    <property type="molecule type" value="Genomic_DNA"/>
</dbReference>
<dbReference type="SUPFAM" id="SSF110849">
    <property type="entry name" value="ParB/Sulfiredoxin"/>
    <property type="match status" value="1"/>
</dbReference>
<evidence type="ECO:0000313" key="3">
    <source>
        <dbReference type="EMBL" id="BAB66357.1"/>
    </source>
</evidence>
<accession>Q971R3</accession>
<evidence type="ECO:0000256" key="1">
    <source>
        <dbReference type="SAM" id="MobiDB-lite"/>
    </source>
</evidence>
<dbReference type="KEGG" id="sto:STK_13080"/>
<dbReference type="CDD" id="cd16404">
    <property type="entry name" value="pNOB8_ParB_N_like"/>
    <property type="match status" value="1"/>
</dbReference>
<dbReference type="InterPro" id="IPR003115">
    <property type="entry name" value="ParB_N"/>
</dbReference>
<dbReference type="AlphaFoldDB" id="Q971R3"/>
<feature type="region of interest" description="Disordered" evidence="1">
    <location>
        <begin position="271"/>
        <end position="340"/>
    </location>
</feature>
<organism evidence="3 4">
    <name type="scientific">Sulfurisphaera tokodaii (strain DSM 16993 / JCM 10545 / NBRC 100140 / 7)</name>
    <name type="common">Sulfolobus tokodaii</name>
    <dbReference type="NCBI Taxonomy" id="273063"/>
    <lineage>
        <taxon>Archaea</taxon>
        <taxon>Thermoproteota</taxon>
        <taxon>Thermoprotei</taxon>
        <taxon>Sulfolobales</taxon>
        <taxon>Sulfolobaceae</taxon>
        <taxon>Sulfurisphaera</taxon>
    </lineage>
</organism>
<protein>
    <recommendedName>
        <fullName evidence="2">ParB-like N-terminal domain-containing protein</fullName>
    </recommendedName>
</protein>
<dbReference type="RefSeq" id="WP_010979335.1">
    <property type="nucleotide sequence ID" value="NC_003106.2"/>
</dbReference>
<dbReference type="GeneID" id="1459316"/>
<keyword evidence="4" id="KW-1185">Reference proteome</keyword>
<proteinExistence type="predicted"/>
<reference evidence="4" key="1">
    <citation type="journal article" date="2001" name="DNA Res.">
        <title>Complete genome sequence of an aerobic thermoacidophilic Crenarchaeon, Sulfolobus tokodaii strain7.</title>
        <authorList>
            <person name="Kawarabayasi Y."/>
            <person name="Hino Y."/>
            <person name="Horikawa H."/>
            <person name="Jin-no K."/>
            <person name="Takahashi M."/>
            <person name="Sekine M."/>
            <person name="Baba S."/>
            <person name="Ankai A."/>
            <person name="Kosugi H."/>
            <person name="Hosoyama A."/>
            <person name="Fukui S."/>
            <person name="Nagai Y."/>
            <person name="Nishijima K."/>
            <person name="Otsuka R."/>
            <person name="Nakazawa H."/>
            <person name="Takamiya M."/>
            <person name="Kato Y."/>
            <person name="Yoshizawa T."/>
            <person name="Tanaka T."/>
            <person name="Kudoh Y."/>
            <person name="Yamazaki J."/>
            <person name="Kushida N."/>
            <person name="Oguchi A."/>
            <person name="Aoki K."/>
            <person name="Masuda S."/>
            <person name="Yanagii M."/>
            <person name="Nishimura M."/>
            <person name="Yamagishi A."/>
            <person name="Oshima T."/>
            <person name="Kikuchi H."/>
        </authorList>
    </citation>
    <scope>NUCLEOTIDE SEQUENCE [LARGE SCALE GENOMIC DNA]</scope>
    <source>
        <strain evidence="4">DSM 16993 / JCM 10545 / NBRC 100140 / 7</strain>
    </source>
</reference>
<sequence length="428" mass="50037">MARFIARTKLNIDDIKEVDEYKALIPENNQYEELKKAIKEQGFLFPVIVNQNRELIDGYTRLRIARELGLTEIPAEVYETGGREEELDIIASLNLKRRHLTKDELVLLIDKIHEMKKRLKKDNIEEQNSGTGARISAIDKENISKNSVTEESREIREELKKLVPDVQINEDTIRKYLQIKKEVPWLVQYIGDEKKNKIGIRKAYEIYTLLSKKNLLDLDKRIPKTELTKLITDKEGRKILERDDLLQLILDHKMAVSQAINKLKTEEKIKQSKKKSRVKTEDEYAETDEEEEDETEEGQRELDENEEYPLLEEWQKAKEEEKQEAEQQLTPQLNVSPNSNTTQVTLEFSNVLKELSNKGFTKLDFNTDVVIAKINDKYYAILLEALKSLERGSKQYKELAEFLVSNNLAVYDPEEDNYIISWRSLNCS</sequence>
<feature type="compositionally biased region" description="Polar residues" evidence="1">
    <location>
        <begin position="329"/>
        <end position="340"/>
    </location>
</feature>
<dbReference type="Gene3D" id="3.90.1530.10">
    <property type="entry name" value="Conserved hypothetical protein from pyrococcus furiosus pfu- 392566-001, ParB domain"/>
    <property type="match status" value="1"/>
</dbReference>
<name>Q971R3_SULTO</name>
<evidence type="ECO:0000313" key="4">
    <source>
        <dbReference type="Proteomes" id="UP000001015"/>
    </source>
</evidence>
<dbReference type="OrthoDB" id="44079at2157"/>
<gene>
    <name evidence="3" type="primary">ST1308</name>
    <name evidence="3" type="ordered locus">STK_13080</name>
</gene>
<dbReference type="Pfam" id="PF02195">
    <property type="entry name" value="ParB_N"/>
    <property type="match status" value="1"/>
</dbReference>
<evidence type="ECO:0000259" key="2">
    <source>
        <dbReference type="SMART" id="SM00470"/>
    </source>
</evidence>
<feature type="compositionally biased region" description="Basic and acidic residues" evidence="1">
    <location>
        <begin position="313"/>
        <end position="325"/>
    </location>
</feature>
<feature type="compositionally biased region" description="Acidic residues" evidence="1">
    <location>
        <begin position="283"/>
        <end position="296"/>
    </location>
</feature>
<dbReference type="STRING" id="273063.STK_13080"/>
<dbReference type="InterPro" id="IPR036086">
    <property type="entry name" value="ParB/Sulfiredoxin_sf"/>
</dbReference>
<dbReference type="Proteomes" id="UP000001015">
    <property type="component" value="Chromosome"/>
</dbReference>
<feature type="domain" description="ParB-like N-terminal" evidence="2">
    <location>
        <begin position="8"/>
        <end position="95"/>
    </location>
</feature>
<dbReference type="eggNOG" id="arCOG07935">
    <property type="taxonomic scope" value="Archaea"/>
</dbReference>
<dbReference type="PATRIC" id="fig|273063.9.peg.1483"/>
<dbReference type="SMART" id="SM00470">
    <property type="entry name" value="ParB"/>
    <property type="match status" value="1"/>
</dbReference>